<dbReference type="InterPro" id="IPR036397">
    <property type="entry name" value="RNaseH_sf"/>
</dbReference>
<dbReference type="STRING" id="1450539.A0A318ZP49"/>
<reference evidence="2 3" key="1">
    <citation type="submission" date="2016-12" db="EMBL/GenBank/DDBJ databases">
        <title>The genomes of Aspergillus section Nigri reveals drivers in fungal speciation.</title>
        <authorList>
            <consortium name="DOE Joint Genome Institute"/>
            <person name="Vesth T.C."/>
            <person name="Nybo J."/>
            <person name="Theobald S."/>
            <person name="Brandl J."/>
            <person name="Frisvad J.C."/>
            <person name="Nielsen K.F."/>
            <person name="Lyhne E.K."/>
            <person name="Kogle M.E."/>
            <person name="Kuo A."/>
            <person name="Riley R."/>
            <person name="Clum A."/>
            <person name="Nolan M."/>
            <person name="Lipzen A."/>
            <person name="Salamov A."/>
            <person name="Henrissat B."/>
            <person name="Wiebenga A."/>
            <person name="De Vries R.P."/>
            <person name="Grigoriev I.V."/>
            <person name="Mortensen U.H."/>
            <person name="Andersen M.R."/>
            <person name="Baker S.E."/>
        </authorList>
    </citation>
    <scope>NUCLEOTIDE SEQUENCE [LARGE SCALE GENOMIC DNA]</scope>
    <source>
        <strain evidence="2 3">JOP 1030-1</strain>
    </source>
</reference>
<dbReference type="GO" id="GO:0006139">
    <property type="term" value="P:nucleobase-containing compound metabolic process"/>
    <property type="evidence" value="ECO:0007669"/>
    <property type="project" value="InterPro"/>
</dbReference>
<sequence>MVGTLTNLPSNPPSLYVDLEGVDLCRYGTISILQIFVLPTNKTYLVDVYTLRGQAFSRKTRAGISLQSVLESPDIPKVFFDVRNDSDALCNLYHIELRGVHDVQLMELASRPGWKKWLKGLAKCIDTDLPLTIEERASCKAVKEKGLKLFAPEHGGSYEVFNARPLSADIIRYCAHDVEFLPKLWKKYDQRLNQTWKARVSLEVGNRLWLAWSPTYKGNVRNRERAWGPTAWW</sequence>
<feature type="domain" description="3'-5' exonuclease" evidence="1">
    <location>
        <begin position="10"/>
        <end position="190"/>
    </location>
</feature>
<dbReference type="Pfam" id="PF01612">
    <property type="entry name" value="DNA_pol_A_exo1"/>
    <property type="match status" value="1"/>
</dbReference>
<accession>A0A318ZP49</accession>
<dbReference type="PANTHER" id="PTHR43040:SF1">
    <property type="entry name" value="RIBONUCLEASE D"/>
    <property type="match status" value="1"/>
</dbReference>
<dbReference type="EMBL" id="KZ821219">
    <property type="protein sequence ID" value="PYH49316.1"/>
    <property type="molecule type" value="Genomic_DNA"/>
</dbReference>
<evidence type="ECO:0000313" key="3">
    <source>
        <dbReference type="Proteomes" id="UP000248349"/>
    </source>
</evidence>
<dbReference type="GeneID" id="37072741"/>
<dbReference type="SUPFAM" id="SSF53098">
    <property type="entry name" value="Ribonuclease H-like"/>
    <property type="match status" value="1"/>
</dbReference>
<dbReference type="InterPro" id="IPR002562">
    <property type="entry name" value="3'-5'_exonuclease_dom"/>
</dbReference>
<evidence type="ECO:0000313" key="2">
    <source>
        <dbReference type="EMBL" id="PYH49316.1"/>
    </source>
</evidence>
<organism evidence="2 3">
    <name type="scientific">Aspergillus saccharolyticus JOP 1030-1</name>
    <dbReference type="NCBI Taxonomy" id="1450539"/>
    <lineage>
        <taxon>Eukaryota</taxon>
        <taxon>Fungi</taxon>
        <taxon>Dikarya</taxon>
        <taxon>Ascomycota</taxon>
        <taxon>Pezizomycotina</taxon>
        <taxon>Eurotiomycetes</taxon>
        <taxon>Eurotiomycetidae</taxon>
        <taxon>Eurotiales</taxon>
        <taxon>Aspergillaceae</taxon>
        <taxon>Aspergillus</taxon>
        <taxon>Aspergillus subgen. Circumdati</taxon>
    </lineage>
</organism>
<dbReference type="AlphaFoldDB" id="A0A318ZP49"/>
<keyword evidence="3" id="KW-1185">Reference proteome</keyword>
<dbReference type="RefSeq" id="XP_025435298.1">
    <property type="nucleotide sequence ID" value="XM_025571513.1"/>
</dbReference>
<evidence type="ECO:0000259" key="1">
    <source>
        <dbReference type="Pfam" id="PF01612"/>
    </source>
</evidence>
<dbReference type="PANTHER" id="PTHR43040">
    <property type="entry name" value="RIBONUCLEASE D"/>
    <property type="match status" value="1"/>
</dbReference>
<proteinExistence type="predicted"/>
<dbReference type="GO" id="GO:0003676">
    <property type="term" value="F:nucleic acid binding"/>
    <property type="evidence" value="ECO:0007669"/>
    <property type="project" value="InterPro"/>
</dbReference>
<dbReference type="Proteomes" id="UP000248349">
    <property type="component" value="Unassembled WGS sequence"/>
</dbReference>
<protein>
    <recommendedName>
        <fullName evidence="1">3'-5' exonuclease domain-containing protein</fullName>
    </recommendedName>
</protein>
<dbReference type="GO" id="GO:0008408">
    <property type="term" value="F:3'-5' exonuclease activity"/>
    <property type="evidence" value="ECO:0007669"/>
    <property type="project" value="InterPro"/>
</dbReference>
<dbReference type="InterPro" id="IPR012337">
    <property type="entry name" value="RNaseH-like_sf"/>
</dbReference>
<dbReference type="Gene3D" id="3.30.420.10">
    <property type="entry name" value="Ribonuclease H-like superfamily/Ribonuclease H"/>
    <property type="match status" value="1"/>
</dbReference>
<dbReference type="OrthoDB" id="26838at2759"/>
<name>A0A318ZP49_9EURO</name>
<gene>
    <name evidence="2" type="ORF">BP01DRAFT_287814</name>
</gene>